<dbReference type="OrthoDB" id="4022861at2759"/>
<evidence type="ECO:0000313" key="2">
    <source>
        <dbReference type="EMBL" id="EDK46991.1"/>
    </source>
</evidence>
<dbReference type="InParanoid" id="A5E6D3"/>
<feature type="compositionally biased region" description="Polar residues" evidence="1">
    <location>
        <begin position="1"/>
        <end position="11"/>
    </location>
</feature>
<feature type="region of interest" description="Disordered" evidence="1">
    <location>
        <begin position="1"/>
        <end position="73"/>
    </location>
</feature>
<accession>A5E6D3</accession>
<sequence length="203" mass="22908">MSPNTSTSQLRRYSYADWSPNYNYTTQHRRSDSISLGRRGSQVSSISSTRFDTFGSTPPPSPRGGGLGHNNLNTQGRRNSNVFTLSEKLPTAPTTATVAPMSTPAPVIDLDRITEEYDKDRGRLSQKEIKWCKFLKETPVDTDMYWNSRTSSEASLPKTSENLLNKYNNNYRIEDDVDECSSLKSGRKKGPLKLTIKKLTRFV</sequence>
<dbReference type="Proteomes" id="UP000001996">
    <property type="component" value="Unassembled WGS sequence"/>
</dbReference>
<evidence type="ECO:0000256" key="1">
    <source>
        <dbReference type="SAM" id="MobiDB-lite"/>
    </source>
</evidence>
<organism evidence="2 3">
    <name type="scientific">Lodderomyces elongisporus (strain ATCC 11503 / CBS 2605 / JCM 1781 / NBRC 1676 / NRRL YB-4239)</name>
    <name type="common">Yeast</name>
    <name type="synonym">Saccharomyces elongisporus</name>
    <dbReference type="NCBI Taxonomy" id="379508"/>
    <lineage>
        <taxon>Eukaryota</taxon>
        <taxon>Fungi</taxon>
        <taxon>Dikarya</taxon>
        <taxon>Ascomycota</taxon>
        <taxon>Saccharomycotina</taxon>
        <taxon>Pichiomycetes</taxon>
        <taxon>Debaryomycetaceae</taxon>
        <taxon>Candida/Lodderomyces clade</taxon>
        <taxon>Lodderomyces</taxon>
    </lineage>
</organism>
<dbReference type="GeneID" id="5230683"/>
<feature type="compositionally biased region" description="Polar residues" evidence="1">
    <location>
        <begin position="41"/>
        <end position="51"/>
    </location>
</feature>
<dbReference type="VEuPathDB" id="FungiDB:LELG_05172"/>
<dbReference type="EMBL" id="CH981531">
    <property type="protein sequence ID" value="EDK46991.1"/>
    <property type="molecule type" value="Genomic_DNA"/>
</dbReference>
<keyword evidence="3" id="KW-1185">Reference proteome</keyword>
<protein>
    <submittedName>
        <fullName evidence="2">Uncharacterized protein</fullName>
    </submittedName>
</protein>
<name>A5E6D3_LODEL</name>
<evidence type="ECO:0000313" key="3">
    <source>
        <dbReference type="Proteomes" id="UP000001996"/>
    </source>
</evidence>
<reference evidence="2 3" key="1">
    <citation type="journal article" date="2009" name="Nature">
        <title>Evolution of pathogenicity and sexual reproduction in eight Candida genomes.</title>
        <authorList>
            <person name="Butler G."/>
            <person name="Rasmussen M.D."/>
            <person name="Lin M.F."/>
            <person name="Santos M.A."/>
            <person name="Sakthikumar S."/>
            <person name="Munro C.A."/>
            <person name="Rheinbay E."/>
            <person name="Grabherr M."/>
            <person name="Forche A."/>
            <person name="Reedy J.L."/>
            <person name="Agrafioti I."/>
            <person name="Arnaud M.B."/>
            <person name="Bates S."/>
            <person name="Brown A.J."/>
            <person name="Brunke S."/>
            <person name="Costanzo M.C."/>
            <person name="Fitzpatrick D.A."/>
            <person name="de Groot P.W."/>
            <person name="Harris D."/>
            <person name="Hoyer L.L."/>
            <person name="Hube B."/>
            <person name="Klis F.M."/>
            <person name="Kodira C."/>
            <person name="Lennard N."/>
            <person name="Logue M.E."/>
            <person name="Martin R."/>
            <person name="Neiman A.M."/>
            <person name="Nikolaou E."/>
            <person name="Quail M.A."/>
            <person name="Quinn J."/>
            <person name="Santos M.C."/>
            <person name="Schmitzberger F.F."/>
            <person name="Sherlock G."/>
            <person name="Shah P."/>
            <person name="Silverstein K.A."/>
            <person name="Skrzypek M.S."/>
            <person name="Soll D."/>
            <person name="Staggs R."/>
            <person name="Stansfield I."/>
            <person name="Stumpf M.P."/>
            <person name="Sudbery P.E."/>
            <person name="Srikantha T."/>
            <person name="Zeng Q."/>
            <person name="Berman J."/>
            <person name="Berriman M."/>
            <person name="Heitman J."/>
            <person name="Gow N.A."/>
            <person name="Lorenz M.C."/>
            <person name="Birren B.W."/>
            <person name="Kellis M."/>
            <person name="Cuomo C.A."/>
        </authorList>
    </citation>
    <scope>NUCLEOTIDE SEQUENCE [LARGE SCALE GENOMIC DNA]</scope>
    <source>
        <strain evidence="3">ATCC 11503 / BCRC 21390 / CBS 2605 / JCM 1781 / NBRC 1676 / NRRL YB-4239</strain>
    </source>
</reference>
<proteinExistence type="predicted"/>
<dbReference type="KEGG" id="lel:PVL30_005305"/>
<gene>
    <name evidence="2" type="ORF">LELG_05172</name>
</gene>
<dbReference type="AlphaFoldDB" id="A5E6D3"/>
<dbReference type="HOGENOM" id="CLU_1349157_0_0_1"/>